<dbReference type="Proteomes" id="UP000671119">
    <property type="component" value="Unassembled WGS sequence"/>
</dbReference>
<evidence type="ECO:0000313" key="28">
    <source>
        <dbReference type="Proteomes" id="UP000189452"/>
    </source>
</evidence>
<sequence>MKVWITGAGGMMGSHLAEMLLAAGHDVYATYCRPTIDPSDLQFNGAEVDITDWCSVYDSIATFRPDAVFHLAAQSYPAVSWARPVETLTTNMVGTAIVFEALRRVRPHAKIIVAGSSAEYGFVDPSEVPINERRELRPLHPYGVSKAATDMLAYQYHKSYGMHTVVARIFNCTGPRKVGDALSDFVRRCTWLEHHPEQSAIRVGNLKTKRTIVDVRDLNRALMLMLDKGEAGADYNVGGSIAYEMGDVLKQVIAACKRDDIVPEVDPALLRPTDEKIIYGDCSKLAAITGWQQEICLTQTIADMFDYWRSKSESALMV</sequence>
<dbReference type="EMBL" id="COPH01000002">
    <property type="protein sequence ID" value="CLV53165.1"/>
    <property type="molecule type" value="Genomic_DNA"/>
</dbReference>
<reference evidence="15 29" key="5">
    <citation type="journal article" date="2017" name="N. Engl. J. Med.">
        <title>Transmission of Extensively Drug-Resistant Tuberculosis in South Africa.</title>
        <authorList>
            <person name="Shah N.S."/>
            <person name="Auld S.C."/>
            <person name="Brust J.C."/>
            <person name="Mathema B."/>
            <person name="Ismail N."/>
            <person name="Moodley P."/>
            <person name="Mlisana K."/>
            <person name="Allana S."/>
            <person name="Campbell A."/>
            <person name="Mthiyane T."/>
            <person name="Morris N."/>
            <person name="Mpangase P."/>
            <person name="van der Meulen H."/>
            <person name="Omar S.V."/>
            <person name="Brown T.S."/>
            <person name="Narechania A."/>
            <person name="Shaskina E."/>
            <person name="Kapwata T."/>
            <person name="Kreiswirth B."/>
            <person name="Gandhi N.R."/>
        </authorList>
    </citation>
    <scope>NUCLEOTIDE SEQUENCE [LARGE SCALE GENOMIC DNA]</scope>
    <source>
        <strain evidence="15 29">32301_S10</strain>
    </source>
</reference>
<dbReference type="Gene3D" id="3.40.50.720">
    <property type="entry name" value="NAD(P)-binding Rossmann-like Domain"/>
    <property type="match status" value="1"/>
</dbReference>
<evidence type="ECO:0000313" key="3">
    <source>
        <dbReference type="EMBL" id="CFE54001.1"/>
    </source>
</evidence>
<dbReference type="PROSITE" id="PS00061">
    <property type="entry name" value="ADH_SHORT"/>
    <property type="match status" value="1"/>
</dbReference>
<name>A0A045I1E7_MYCTX</name>
<evidence type="ECO:0000313" key="19">
    <source>
        <dbReference type="Proteomes" id="UP000039217"/>
    </source>
</evidence>
<proteinExistence type="predicted"/>
<organism evidence="14 28">
    <name type="scientific">Mycobacterium tuberculosis</name>
    <dbReference type="NCBI Taxonomy" id="1773"/>
    <lineage>
        <taxon>Bacteria</taxon>
        <taxon>Bacillati</taxon>
        <taxon>Actinomycetota</taxon>
        <taxon>Actinomycetes</taxon>
        <taxon>Mycobacteriales</taxon>
        <taxon>Mycobacteriaceae</taxon>
        <taxon>Mycobacterium</taxon>
        <taxon>Mycobacterium tuberculosis complex</taxon>
    </lineage>
</organism>
<dbReference type="EC" id="1.1.1.281" evidence="14"/>
<dbReference type="EMBL" id="CSAE01000560">
    <property type="protein sequence ID" value="COW52144.1"/>
    <property type="molecule type" value="Genomic_DNA"/>
</dbReference>
<dbReference type="Proteomes" id="UP000048948">
    <property type="component" value="Unassembled WGS sequence"/>
</dbReference>
<evidence type="ECO:0000313" key="23">
    <source>
        <dbReference type="Proteomes" id="UP000046947"/>
    </source>
</evidence>
<evidence type="ECO:0000313" key="17">
    <source>
        <dbReference type="Proteomes" id="UP000038802"/>
    </source>
</evidence>
<dbReference type="EMBL" id="CQQC01000114">
    <property type="protein sequence ID" value="CNU36991.1"/>
    <property type="molecule type" value="Genomic_DNA"/>
</dbReference>
<protein>
    <submittedName>
        <fullName evidence="14">GDP-6-deoxy-D-mannose reductase</fullName>
        <ecNumber evidence="14">1.1.1.281</ecNumber>
    </submittedName>
    <submittedName>
        <fullName evidence="2 16">GDP-mannose 4,6-dehydratase</fullName>
        <ecNumber evidence="2">4.2.1.47</ecNumber>
    </submittedName>
    <submittedName>
        <fullName evidence="15">NAD-dependent epimerase/dehydratase family protein</fullName>
    </submittedName>
</protein>
<evidence type="ECO:0000313" key="21">
    <source>
        <dbReference type="Proteomes" id="UP000045842"/>
    </source>
</evidence>
<dbReference type="EMBL" id="CSAJ01000066">
    <property type="protein sequence ID" value="COV72844.1"/>
    <property type="molecule type" value="Genomic_DNA"/>
</dbReference>
<evidence type="ECO:0000313" key="26">
    <source>
        <dbReference type="Proteomes" id="UP000048948"/>
    </source>
</evidence>
<dbReference type="EMBL" id="CSAD01000457">
    <property type="protein sequence ID" value="COW01951.1"/>
    <property type="molecule type" value="Genomic_DNA"/>
</dbReference>
<evidence type="ECO:0000313" key="14">
    <source>
        <dbReference type="EMBL" id="OMH57977.1"/>
    </source>
</evidence>
<dbReference type="AlphaFoldDB" id="A0A045I1E7"/>
<dbReference type="Proteomes" id="UP000050139">
    <property type="component" value="Unassembled WGS sequence"/>
</dbReference>
<evidence type="ECO:0000313" key="12">
    <source>
        <dbReference type="EMBL" id="COX25730.1"/>
    </source>
</evidence>
<dbReference type="Proteomes" id="UP000046947">
    <property type="component" value="Unassembled WGS sequence"/>
</dbReference>
<feature type="domain" description="NAD(P)-binding" evidence="1">
    <location>
        <begin position="5"/>
        <end position="304"/>
    </location>
</feature>
<dbReference type="Proteomes" id="UP000189452">
    <property type="component" value="Chromosome"/>
</dbReference>
<evidence type="ECO:0000313" key="18">
    <source>
        <dbReference type="Proteomes" id="UP000039021"/>
    </source>
</evidence>
<dbReference type="Pfam" id="PF16363">
    <property type="entry name" value="GDP_Man_Dehyd"/>
    <property type="match status" value="1"/>
</dbReference>
<dbReference type="Proteomes" id="UP000038802">
    <property type="component" value="Unassembled WGS sequence"/>
</dbReference>
<reference evidence="14 28" key="6">
    <citation type="submission" date="2017-02" db="EMBL/GenBank/DDBJ databases">
        <title>Protein polymorphisms may explain contrasting epidemiological fitness of two variants of a multidrug-resistant Mycobacterium tuberculosis strain.</title>
        <authorList>
            <person name="Bigi M.M."/>
            <person name="Lopez B."/>
            <person name="Blanco F.C."/>
            <person name="Sasiain M.C."/>
            <person name="De La Barrera S."/>
            <person name="Ritacco V."/>
            <person name="Bigi F."/>
            <person name="Soria M.A."/>
        </authorList>
    </citation>
    <scope>NUCLEOTIDE SEQUENCE [LARGE SCALE GENOMIC DNA]</scope>
    <source>
        <strain evidence="14 28">6548</strain>
    </source>
</reference>
<evidence type="ECO:0000313" key="16">
    <source>
        <dbReference type="EMBL" id="VCU48332.1"/>
    </source>
</evidence>
<dbReference type="Proteomes" id="UP000256381">
    <property type="component" value="Unassembled WGS sequence"/>
</dbReference>
<reference evidence="6 27" key="2">
    <citation type="submission" date="2015-03" db="EMBL/GenBank/DDBJ databases">
        <authorList>
            <consortium name="Pathogen Informatics"/>
            <person name="Murphy D."/>
        </authorList>
    </citation>
    <scope>NUCLEOTIDE SEQUENCE</scope>
    <source>
        <strain evidence="6 27">0268S</strain>
        <strain evidence="12">N09902308</strain>
    </source>
</reference>
<dbReference type="SMR" id="A0A045I1E7"/>
<dbReference type="Proteomes" id="UP000046680">
    <property type="component" value="Unassembled WGS sequence"/>
</dbReference>
<dbReference type="EC" id="4.2.1.47" evidence="2"/>
<dbReference type="STRING" id="115862.BBG46_00715"/>
<dbReference type="EMBL" id="CNGE01000018">
    <property type="protein sequence ID" value="CKR61532.1"/>
    <property type="molecule type" value="Genomic_DNA"/>
</dbReference>
<evidence type="ECO:0000313" key="24">
    <source>
        <dbReference type="Proteomes" id="UP000048289"/>
    </source>
</evidence>
<dbReference type="GO" id="GO:0008446">
    <property type="term" value="F:GDP-mannose 4,6-dehydratase activity"/>
    <property type="evidence" value="ECO:0007669"/>
    <property type="project" value="UniProtKB-EC"/>
</dbReference>
<dbReference type="EMBL" id="LR027516">
    <property type="protein sequence ID" value="VCU48332.1"/>
    <property type="molecule type" value="Genomic_DNA"/>
</dbReference>
<evidence type="ECO:0000313" key="9">
    <source>
        <dbReference type="EMBL" id="COV72844.1"/>
    </source>
</evidence>
<evidence type="ECO:0000259" key="1">
    <source>
        <dbReference type="Pfam" id="PF16363"/>
    </source>
</evidence>
<keyword evidence="2" id="KW-0456">Lyase</keyword>
<keyword evidence="14" id="KW-0560">Oxidoreductase</keyword>
<reference evidence="17 18" key="1">
    <citation type="submission" date="2015-03" db="EMBL/GenBank/DDBJ databases">
        <authorList>
            <consortium name="Pathogen Informatics"/>
        </authorList>
    </citation>
    <scope>NUCLEOTIDE SEQUENCE [LARGE SCALE GENOMIC DNA]</scope>
    <source>
        <strain evidence="5 26">Bir 172</strain>
        <strain evidence="4 22">C09601061</strain>
        <strain evidence="7 19">D00501624</strain>
        <strain evidence="10 21">G09801536</strain>
        <strain evidence="2 24">G09901357</strain>
        <strain evidence="3 23">H09601792</strain>
        <strain evidence="17">K00500041</strain>
        <strain evidence="9 20">M09401471</strain>
        <strain evidence="18">N09902308</strain>
        <strain evidence="8 25">P00601463</strain>
    </source>
</reference>
<reference evidence="14 28" key="4">
    <citation type="submission" date="2016-04" db="EMBL/GenBank/DDBJ databases">
        <authorList>
            <person name="Bigi M."/>
            <person name="Bigi F."/>
            <person name="Soria M.A."/>
        </authorList>
    </citation>
    <scope>NUCLEOTIDE SEQUENCE [LARGE SCALE GENOMIC DNA]</scope>
    <source>
        <strain evidence="14 28">6548</strain>
    </source>
</reference>
<reference evidence="13 31" key="9">
    <citation type="submission" date="2021-03" db="EMBL/GenBank/DDBJ databases">
        <title>Whole Genome Sequencing of Mycobacterium tuberculosis clinical isolates from Arunachal Pradesh, India.</title>
        <authorList>
            <person name="Singh S."/>
            <person name="Mudliar S.R."/>
            <person name="Kulsum U."/>
            <person name="Rufai S.B."/>
            <person name="Singh P.K."/>
            <person name="Umpo M."/>
            <person name="Nyori M."/>
        </authorList>
    </citation>
    <scope>NUCLEOTIDE SEQUENCE [LARGE SCALE GENOMIC DNA]</scope>
    <source>
        <strain evidence="13 31">OMICS/BPL/0142/20/SP</strain>
    </source>
</reference>
<evidence type="ECO:0000313" key="11">
    <source>
        <dbReference type="EMBL" id="COW52144.1"/>
    </source>
</evidence>
<dbReference type="SUPFAM" id="SSF51735">
    <property type="entry name" value="NAD(P)-binding Rossmann-fold domains"/>
    <property type="match status" value="1"/>
</dbReference>
<evidence type="ECO:0000313" key="25">
    <source>
        <dbReference type="Proteomes" id="UP000048600"/>
    </source>
</evidence>
<dbReference type="Proteomes" id="UP000039021">
    <property type="component" value="Unassembled WGS sequence"/>
</dbReference>
<gene>
    <name evidence="14" type="primary">rmd</name>
    <name evidence="2" type="synonym">gca</name>
    <name evidence="14" type="ORF">A4S10_00125</name>
    <name evidence="16" type="ORF">DKC2_0132</name>
    <name evidence="15" type="ORF">DSJ38_08255</name>
    <name evidence="4" type="ORF">ERS007657_00259</name>
    <name evidence="7" type="ORF">ERS007661_00555</name>
    <name evidence="10" type="ORF">ERS007679_02924</name>
    <name evidence="2" type="ORF">ERS007681_02975</name>
    <name evidence="3" type="ORF">ERS007688_02304</name>
    <name evidence="11" type="ORF">ERS007703_03798</name>
    <name evidence="9" type="ORF">ERS007720_00807</name>
    <name evidence="12" type="ORF">ERS007739_00950</name>
    <name evidence="8" type="ORF">ERS007741_00254</name>
    <name evidence="5" type="ORF">ERS027646_00210</name>
    <name evidence="6" type="ORF">ERS094118_00409</name>
    <name evidence="13" type="ORF">J8J21_01155</name>
</gene>
<dbReference type="EMBL" id="CFOE01000453">
    <property type="protein sequence ID" value="CFE41575.1"/>
    <property type="molecule type" value="Genomic_DNA"/>
</dbReference>
<evidence type="ECO:0000313" key="10">
    <source>
        <dbReference type="EMBL" id="COW01951.1"/>
    </source>
</evidence>
<evidence type="ECO:0000313" key="13">
    <source>
        <dbReference type="EMBL" id="MBP0681768.1"/>
    </source>
</evidence>
<evidence type="ECO:0000313" key="20">
    <source>
        <dbReference type="Proteomes" id="UP000044938"/>
    </source>
</evidence>
<dbReference type="Proteomes" id="UP000048600">
    <property type="component" value="Unassembled WGS sequence"/>
</dbReference>
<evidence type="ECO:0000313" key="6">
    <source>
        <dbReference type="EMBL" id="CLV53165.1"/>
    </source>
</evidence>
<evidence type="ECO:0000313" key="8">
    <source>
        <dbReference type="EMBL" id="COV59737.1"/>
    </source>
</evidence>
<evidence type="ECO:0000313" key="29">
    <source>
        <dbReference type="Proteomes" id="UP000256381"/>
    </source>
</evidence>
<dbReference type="GO" id="GO:0033705">
    <property type="term" value="F:GDP-4-dehydro-6-deoxy-D-mannose reductase activity"/>
    <property type="evidence" value="ECO:0007669"/>
    <property type="project" value="UniProtKB-EC"/>
</dbReference>
<evidence type="ECO:0000313" key="27">
    <source>
        <dbReference type="Proteomes" id="UP000050139"/>
    </source>
</evidence>
<dbReference type="PANTHER" id="PTHR43000">
    <property type="entry name" value="DTDP-D-GLUCOSE 4,6-DEHYDRATASE-RELATED"/>
    <property type="match status" value="1"/>
</dbReference>
<dbReference type="EMBL" id="JAGIZI010000001">
    <property type="protein sequence ID" value="MBP0681768.1"/>
    <property type="molecule type" value="Genomic_DNA"/>
</dbReference>
<accession>A0A045I1E7</accession>
<dbReference type="EMBL" id="CSBK01000319">
    <property type="protein sequence ID" value="COX25730.1"/>
    <property type="molecule type" value="Genomic_DNA"/>
</dbReference>
<dbReference type="EMBL" id="CFOH01000373">
    <property type="protein sequence ID" value="CFE54001.1"/>
    <property type="molecule type" value="Genomic_DNA"/>
</dbReference>
<dbReference type="RefSeq" id="WP_003400829.1">
    <property type="nucleotide sequence ID" value="NZ_AP017901.1"/>
</dbReference>
<reference evidence="15" key="7">
    <citation type="submission" date="2018-07" db="EMBL/GenBank/DDBJ databases">
        <authorList>
            <person name="Shah S."/>
            <person name="Brown T."/>
            <person name="Auld S."/>
            <person name="Bratton K."/>
            <person name="Narechania A."/>
            <person name="Mathema B."/>
            <person name="Gandhi N."/>
        </authorList>
    </citation>
    <scope>NUCLEOTIDE SEQUENCE</scope>
    <source>
        <strain evidence="15">32301_S10</strain>
    </source>
</reference>
<dbReference type="PATRIC" id="fig|1773.206.peg.3472"/>
<dbReference type="EMBL" id="QTBD01000129">
    <property type="protein sequence ID" value="REQ53365.1"/>
    <property type="molecule type" value="Genomic_DNA"/>
</dbReference>
<dbReference type="Proteomes" id="UP000044938">
    <property type="component" value="Unassembled WGS sequence"/>
</dbReference>
<evidence type="ECO:0000313" key="4">
    <source>
        <dbReference type="EMBL" id="CFR65849.1"/>
    </source>
</evidence>
<dbReference type="Gene3D" id="3.90.25.10">
    <property type="entry name" value="UDP-galactose 4-epimerase, domain 1"/>
    <property type="match status" value="1"/>
</dbReference>
<reference evidence="11" key="3">
    <citation type="submission" date="2015-03" db="EMBL/GenBank/DDBJ databases">
        <authorList>
            <person name="Murphy D."/>
        </authorList>
    </citation>
    <scope>NUCLEOTIDE SEQUENCE [LARGE SCALE GENOMIC DNA]</scope>
    <source>
        <strain evidence="11">K00500041</strain>
    </source>
</reference>
<dbReference type="OMA" id="LAMEHMA"/>
<dbReference type="EMBL" id="LWDQ01000001">
    <property type="protein sequence ID" value="OMH57977.1"/>
    <property type="molecule type" value="Genomic_DNA"/>
</dbReference>
<evidence type="ECO:0000313" key="22">
    <source>
        <dbReference type="Proteomes" id="UP000046680"/>
    </source>
</evidence>
<dbReference type="Proteomes" id="UP000039217">
    <property type="component" value="Unassembled WGS sequence"/>
</dbReference>
<dbReference type="Proteomes" id="UP000048289">
    <property type="component" value="Unassembled WGS sequence"/>
</dbReference>
<evidence type="ECO:0000313" key="5">
    <source>
        <dbReference type="EMBL" id="CKR61532.1"/>
    </source>
</evidence>
<evidence type="ECO:0000313" key="30">
    <source>
        <dbReference type="Proteomes" id="UP000300237"/>
    </source>
</evidence>
<evidence type="ECO:0000313" key="31">
    <source>
        <dbReference type="Proteomes" id="UP000671119"/>
    </source>
</evidence>
<dbReference type="Proteomes" id="UP000300237">
    <property type="component" value="Chromosome"/>
</dbReference>
<evidence type="ECO:0000313" key="7">
    <source>
        <dbReference type="EMBL" id="CNU36991.1"/>
    </source>
</evidence>
<dbReference type="InterPro" id="IPR036291">
    <property type="entry name" value="NAD(P)-bd_dom_sf"/>
</dbReference>
<reference evidence="16 30" key="8">
    <citation type="submission" date="2018-08" db="EMBL/GenBank/DDBJ databases">
        <authorList>
            <person name="Fokvardsen B D."/>
            <person name="Norman A."/>
        </authorList>
    </citation>
    <scope>NUCLEOTIDE SEQUENCE [LARGE SCALE GENOMIC DNA]</scope>
    <source>
        <strain evidence="16 30">DKC2</strain>
    </source>
</reference>
<evidence type="ECO:0000313" key="2">
    <source>
        <dbReference type="EMBL" id="CFE41575.1"/>
    </source>
</evidence>
<dbReference type="Proteomes" id="UP000045842">
    <property type="component" value="Unassembled WGS sequence"/>
</dbReference>
<dbReference type="InterPro" id="IPR016040">
    <property type="entry name" value="NAD(P)-bd_dom"/>
</dbReference>
<dbReference type="InterPro" id="IPR020904">
    <property type="entry name" value="Sc_DH/Rdtase_CS"/>
</dbReference>
<evidence type="ECO:0000313" key="15">
    <source>
        <dbReference type="EMBL" id="REQ53365.1"/>
    </source>
</evidence>
<dbReference type="EMBL" id="CGCX01000051">
    <property type="protein sequence ID" value="CFR65849.1"/>
    <property type="molecule type" value="Genomic_DNA"/>
</dbReference>
<dbReference type="EMBL" id="CHKL01000013">
    <property type="protein sequence ID" value="COV59737.1"/>
    <property type="molecule type" value="Genomic_DNA"/>
</dbReference>